<dbReference type="HOGENOM" id="CLU_3190729_0_0_6"/>
<protein>
    <submittedName>
        <fullName evidence="1">Uncharacterized protein</fullName>
    </submittedName>
</protein>
<dbReference type="EMBL" id="CBTB010000039">
    <property type="protein sequence ID" value="CDH31168.1"/>
    <property type="molecule type" value="Genomic_DNA"/>
</dbReference>
<evidence type="ECO:0000313" key="1">
    <source>
        <dbReference type="EMBL" id="CDH31168.1"/>
    </source>
</evidence>
<accession>A0A077QDK3</accession>
<organism evidence="1">
    <name type="scientific">Xenorhabdus bovienii str. Intermedium</name>
    <dbReference type="NCBI Taxonomy" id="1379677"/>
    <lineage>
        <taxon>Bacteria</taxon>
        <taxon>Pseudomonadati</taxon>
        <taxon>Pseudomonadota</taxon>
        <taxon>Gammaproteobacteria</taxon>
        <taxon>Enterobacterales</taxon>
        <taxon>Morganellaceae</taxon>
        <taxon>Xenorhabdus</taxon>
    </lineage>
</organism>
<gene>
    <name evidence="1" type="ORF">XBI1_1330002</name>
</gene>
<dbReference type="AlphaFoldDB" id="A0A077QDK3"/>
<proteinExistence type="predicted"/>
<name>A0A077QDK3_XENBV</name>
<sequence length="46" mass="5263">MLHMSNYVDLKLLEKIRKHIIFQYIGGSKNFNGAHGFDITLSAVNK</sequence>
<reference evidence="1" key="1">
    <citation type="submission" date="2013-07" db="EMBL/GenBank/DDBJ databases">
        <title>Sub-species coevolution in mutualistic symbiosis.</title>
        <authorList>
            <person name="Murfin K."/>
            <person name="Klassen J."/>
            <person name="Lee M."/>
            <person name="Forst S."/>
            <person name="Stock P."/>
            <person name="Goodrich-Blair H."/>
        </authorList>
    </citation>
    <scope>NUCLEOTIDE SEQUENCE [LARGE SCALE GENOMIC DNA]</scope>
    <source>
        <strain evidence="1">Intermedium</strain>
    </source>
</reference>
<comment type="caution">
    <text evidence="1">The sequence shown here is derived from an EMBL/GenBank/DDBJ whole genome shotgun (WGS) entry which is preliminary data.</text>
</comment>
<dbReference type="Proteomes" id="UP000028480">
    <property type="component" value="Unassembled WGS sequence"/>
</dbReference>